<gene>
    <name evidence="1" type="ORF">NDU88_001129</name>
</gene>
<evidence type="ECO:0000313" key="2">
    <source>
        <dbReference type="Proteomes" id="UP001066276"/>
    </source>
</evidence>
<keyword evidence="2" id="KW-1185">Reference proteome</keyword>
<sequence length="126" mass="14228">MILHRFAEFCKALNARQDRGSKADVESILDEAQLPLLEEEVRSQINAPLEETDIRWAIAHMNTGKALGNDELPVELYQAYVDLLCAPLLPMYREAFYTGVLPALLREAHIVTLPKGGRNLEDCESY</sequence>
<reference evidence="1" key="1">
    <citation type="journal article" date="2022" name="bioRxiv">
        <title>Sequencing and chromosome-scale assembly of the giantPleurodeles waltlgenome.</title>
        <authorList>
            <person name="Brown T."/>
            <person name="Elewa A."/>
            <person name="Iarovenko S."/>
            <person name="Subramanian E."/>
            <person name="Araus A.J."/>
            <person name="Petzold A."/>
            <person name="Susuki M."/>
            <person name="Suzuki K.-i.T."/>
            <person name="Hayashi T."/>
            <person name="Toyoda A."/>
            <person name="Oliveira C."/>
            <person name="Osipova E."/>
            <person name="Leigh N.D."/>
            <person name="Simon A."/>
            <person name="Yun M.H."/>
        </authorList>
    </citation>
    <scope>NUCLEOTIDE SEQUENCE</scope>
    <source>
        <strain evidence="1">20211129_DDA</strain>
        <tissue evidence="1">Liver</tissue>
    </source>
</reference>
<organism evidence="1 2">
    <name type="scientific">Pleurodeles waltl</name>
    <name type="common">Iberian ribbed newt</name>
    <dbReference type="NCBI Taxonomy" id="8319"/>
    <lineage>
        <taxon>Eukaryota</taxon>
        <taxon>Metazoa</taxon>
        <taxon>Chordata</taxon>
        <taxon>Craniata</taxon>
        <taxon>Vertebrata</taxon>
        <taxon>Euteleostomi</taxon>
        <taxon>Amphibia</taxon>
        <taxon>Batrachia</taxon>
        <taxon>Caudata</taxon>
        <taxon>Salamandroidea</taxon>
        <taxon>Salamandridae</taxon>
        <taxon>Pleurodelinae</taxon>
        <taxon>Pleurodeles</taxon>
    </lineage>
</organism>
<evidence type="ECO:0000313" key="1">
    <source>
        <dbReference type="EMBL" id="KAJ1205701.1"/>
    </source>
</evidence>
<name>A0AAV7VY88_PLEWA</name>
<dbReference type="PANTHER" id="PTHR19446">
    <property type="entry name" value="REVERSE TRANSCRIPTASES"/>
    <property type="match status" value="1"/>
</dbReference>
<dbReference type="Proteomes" id="UP001066276">
    <property type="component" value="Chromosome 1_2"/>
</dbReference>
<protein>
    <submittedName>
        <fullName evidence="1">Uncharacterized protein</fullName>
    </submittedName>
</protein>
<accession>A0AAV7VY88</accession>
<dbReference type="AlphaFoldDB" id="A0AAV7VY88"/>
<dbReference type="EMBL" id="JANPWB010000002">
    <property type="protein sequence ID" value="KAJ1205701.1"/>
    <property type="molecule type" value="Genomic_DNA"/>
</dbReference>
<comment type="caution">
    <text evidence="1">The sequence shown here is derived from an EMBL/GenBank/DDBJ whole genome shotgun (WGS) entry which is preliminary data.</text>
</comment>
<proteinExistence type="predicted"/>